<protein>
    <submittedName>
        <fullName evidence="6">Unnamed protein product</fullName>
    </submittedName>
</protein>
<dbReference type="EMBL" id="BSXN01000127">
    <property type="protein sequence ID" value="GME67238.1"/>
    <property type="molecule type" value="Genomic_DNA"/>
</dbReference>
<dbReference type="InterPro" id="IPR013272">
    <property type="entry name" value="Vps72/YL1_C"/>
</dbReference>
<evidence type="ECO:0000259" key="5">
    <source>
        <dbReference type="SMART" id="SM00993"/>
    </source>
</evidence>
<keyword evidence="3" id="KW-0804">Transcription</keyword>
<evidence type="ECO:0000313" key="7">
    <source>
        <dbReference type="Proteomes" id="UP001165120"/>
    </source>
</evidence>
<comment type="caution">
    <text evidence="6">The sequence shown here is derived from an EMBL/GenBank/DDBJ whole genome shotgun (WGS) entry which is preliminary data.</text>
</comment>
<evidence type="ECO:0000256" key="3">
    <source>
        <dbReference type="ARBA" id="ARBA00023163"/>
    </source>
</evidence>
<keyword evidence="2" id="KW-0805">Transcription regulation</keyword>
<dbReference type="InterPro" id="IPR029525">
    <property type="entry name" value="INO80C/Ies6"/>
</dbReference>
<keyword evidence="4" id="KW-0539">Nucleus</keyword>
<dbReference type="SMART" id="SM00993">
    <property type="entry name" value="YL1_C"/>
    <property type="match status" value="1"/>
</dbReference>
<keyword evidence="7" id="KW-1185">Reference proteome</keyword>
<dbReference type="GO" id="GO:0031011">
    <property type="term" value="C:Ino80 complex"/>
    <property type="evidence" value="ECO:0007669"/>
    <property type="project" value="InterPro"/>
</dbReference>
<feature type="domain" description="Vps72/YL1 C-terminal" evidence="5">
    <location>
        <begin position="79"/>
        <end position="108"/>
    </location>
</feature>
<organism evidence="6 7">
    <name type="scientific">Candida boidinii</name>
    <name type="common">Yeast</name>
    <dbReference type="NCBI Taxonomy" id="5477"/>
    <lineage>
        <taxon>Eukaryota</taxon>
        <taxon>Fungi</taxon>
        <taxon>Dikarya</taxon>
        <taxon>Ascomycota</taxon>
        <taxon>Saccharomycotina</taxon>
        <taxon>Pichiomycetes</taxon>
        <taxon>Pichiales</taxon>
        <taxon>Pichiaceae</taxon>
        <taxon>Ogataea</taxon>
        <taxon>Ogataea/Candida clade</taxon>
    </lineage>
</organism>
<reference evidence="6" key="1">
    <citation type="submission" date="2023-04" db="EMBL/GenBank/DDBJ databases">
        <title>Candida boidinii NBRC 10035.</title>
        <authorList>
            <person name="Ichikawa N."/>
            <person name="Sato H."/>
            <person name="Tonouchi N."/>
        </authorList>
    </citation>
    <scope>NUCLEOTIDE SEQUENCE</scope>
    <source>
        <strain evidence="6">NBRC 10035</strain>
    </source>
</reference>
<evidence type="ECO:0000256" key="1">
    <source>
        <dbReference type="ARBA" id="ARBA00004123"/>
    </source>
</evidence>
<dbReference type="OrthoDB" id="49520at2759"/>
<dbReference type="Proteomes" id="UP001165120">
    <property type="component" value="Unassembled WGS sequence"/>
</dbReference>
<evidence type="ECO:0000256" key="4">
    <source>
        <dbReference type="ARBA" id="ARBA00023242"/>
    </source>
</evidence>
<dbReference type="AlphaFoldDB" id="A0A9W6W7M1"/>
<proteinExistence type="predicted"/>
<sequence length="130" mass="14940">MPSAEETIDLEAISDKLTQPQCFKNPSWKTPRRRHKPARQIINDEFKRIASKDPSERDLENEVTYQTLAAPPSLKPAKTYCDITGLPTQYKSPHNQLRYHDKEVYSIVKDMAPGVDQEYLELRGANVVLK</sequence>
<comment type="subcellular location">
    <subcellularLocation>
        <location evidence="1">Nucleus</location>
    </subcellularLocation>
</comment>
<accession>A0A9W6W7M1</accession>
<name>A0A9W6W7M1_CANBO</name>
<dbReference type="PANTHER" id="PTHR31200">
    <property type="entry name" value="INO80 COMPLEX SUBUNIT C"/>
    <property type="match status" value="1"/>
</dbReference>
<evidence type="ECO:0000256" key="2">
    <source>
        <dbReference type="ARBA" id="ARBA00023015"/>
    </source>
</evidence>
<evidence type="ECO:0000313" key="6">
    <source>
        <dbReference type="EMBL" id="GME67238.1"/>
    </source>
</evidence>
<dbReference type="PANTHER" id="PTHR31200:SF1">
    <property type="entry name" value="INO80 COMPLEX SUBUNIT C"/>
    <property type="match status" value="1"/>
</dbReference>
<dbReference type="Pfam" id="PF08265">
    <property type="entry name" value="YL1_C"/>
    <property type="match status" value="1"/>
</dbReference>
<gene>
    <name evidence="6" type="ORF">Cboi02_000066700</name>
</gene>
<dbReference type="GO" id="GO:0006338">
    <property type="term" value="P:chromatin remodeling"/>
    <property type="evidence" value="ECO:0007669"/>
    <property type="project" value="InterPro"/>
</dbReference>